<evidence type="ECO:0000313" key="7">
    <source>
        <dbReference type="EMBL" id="QDU89627.1"/>
    </source>
</evidence>
<dbReference type="KEGG" id="pnd:Pla175_30200"/>
<dbReference type="InterPro" id="IPR014284">
    <property type="entry name" value="RNA_pol_sigma-70_dom"/>
</dbReference>
<dbReference type="GO" id="GO:0016987">
    <property type="term" value="F:sigma factor activity"/>
    <property type="evidence" value="ECO:0007669"/>
    <property type="project" value="UniProtKB-KW"/>
</dbReference>
<dbReference type="PANTHER" id="PTHR43133:SF51">
    <property type="entry name" value="RNA POLYMERASE SIGMA FACTOR"/>
    <property type="match status" value="1"/>
</dbReference>
<keyword evidence="8" id="KW-1185">Reference proteome</keyword>
<dbReference type="RefSeq" id="WP_145286529.1">
    <property type="nucleotide sequence ID" value="NZ_CP036291.1"/>
</dbReference>
<dbReference type="Gene3D" id="1.10.10.10">
    <property type="entry name" value="Winged helix-like DNA-binding domain superfamily/Winged helix DNA-binding domain"/>
    <property type="match status" value="1"/>
</dbReference>
<keyword evidence="3" id="KW-0731">Sigma factor</keyword>
<dbReference type="OrthoDB" id="6383365at2"/>
<evidence type="ECO:0000256" key="3">
    <source>
        <dbReference type="ARBA" id="ARBA00023082"/>
    </source>
</evidence>
<dbReference type="NCBIfam" id="TIGR02989">
    <property type="entry name" value="Sig-70_gvs1"/>
    <property type="match status" value="1"/>
</dbReference>
<dbReference type="SUPFAM" id="SSF88946">
    <property type="entry name" value="Sigma2 domain of RNA polymerase sigma factors"/>
    <property type="match status" value="1"/>
</dbReference>
<dbReference type="PANTHER" id="PTHR43133">
    <property type="entry name" value="RNA POLYMERASE ECF-TYPE SIGMA FACTO"/>
    <property type="match status" value="1"/>
</dbReference>
<dbReference type="InterPro" id="IPR039425">
    <property type="entry name" value="RNA_pol_sigma-70-like"/>
</dbReference>
<protein>
    <submittedName>
        <fullName evidence="7">RNA polymerase sigma factor CnrH</fullName>
    </submittedName>
</protein>
<comment type="similarity">
    <text evidence="1">Belongs to the sigma-70 factor family. ECF subfamily.</text>
</comment>
<evidence type="ECO:0000259" key="6">
    <source>
        <dbReference type="Pfam" id="PF08281"/>
    </source>
</evidence>
<dbReference type="InterPro" id="IPR013324">
    <property type="entry name" value="RNA_pol_sigma_r3/r4-like"/>
</dbReference>
<dbReference type="InterPro" id="IPR013249">
    <property type="entry name" value="RNA_pol_sigma70_r4_t2"/>
</dbReference>
<proteinExistence type="inferred from homology"/>
<dbReference type="GO" id="GO:0006352">
    <property type="term" value="P:DNA-templated transcription initiation"/>
    <property type="evidence" value="ECO:0007669"/>
    <property type="project" value="InterPro"/>
</dbReference>
<dbReference type="Pfam" id="PF04542">
    <property type="entry name" value="Sigma70_r2"/>
    <property type="match status" value="1"/>
</dbReference>
<feature type="domain" description="RNA polymerase sigma factor 70 region 4 type 2" evidence="6">
    <location>
        <begin position="102"/>
        <end position="154"/>
    </location>
</feature>
<dbReference type="Gene3D" id="1.10.1740.10">
    <property type="match status" value="1"/>
</dbReference>
<organism evidence="7 8">
    <name type="scientific">Pirellulimonas nuda</name>
    <dbReference type="NCBI Taxonomy" id="2528009"/>
    <lineage>
        <taxon>Bacteria</taxon>
        <taxon>Pseudomonadati</taxon>
        <taxon>Planctomycetota</taxon>
        <taxon>Planctomycetia</taxon>
        <taxon>Pirellulales</taxon>
        <taxon>Lacipirellulaceae</taxon>
        <taxon>Pirellulimonas</taxon>
    </lineage>
</organism>
<keyword evidence="4" id="KW-0804">Transcription</keyword>
<dbReference type="EMBL" id="CP036291">
    <property type="protein sequence ID" value="QDU89627.1"/>
    <property type="molecule type" value="Genomic_DNA"/>
</dbReference>
<keyword evidence="2" id="KW-0805">Transcription regulation</keyword>
<evidence type="ECO:0000259" key="5">
    <source>
        <dbReference type="Pfam" id="PF04542"/>
    </source>
</evidence>
<dbReference type="InterPro" id="IPR007627">
    <property type="entry name" value="RNA_pol_sigma70_r2"/>
</dbReference>
<feature type="domain" description="RNA polymerase sigma-70 region 2" evidence="5">
    <location>
        <begin position="12"/>
        <end position="73"/>
    </location>
</feature>
<evidence type="ECO:0000256" key="1">
    <source>
        <dbReference type="ARBA" id="ARBA00010641"/>
    </source>
</evidence>
<dbReference type="Pfam" id="PF08281">
    <property type="entry name" value="Sigma70_r4_2"/>
    <property type="match status" value="1"/>
</dbReference>
<dbReference type="InterPro" id="IPR013325">
    <property type="entry name" value="RNA_pol_sigma_r2"/>
</dbReference>
<dbReference type="AlphaFoldDB" id="A0A518DDS8"/>
<dbReference type="Proteomes" id="UP000317429">
    <property type="component" value="Chromosome"/>
</dbReference>
<dbReference type="GO" id="GO:0003677">
    <property type="term" value="F:DNA binding"/>
    <property type="evidence" value="ECO:0007669"/>
    <property type="project" value="InterPro"/>
</dbReference>
<gene>
    <name evidence="7" type="primary">cnrH_1</name>
    <name evidence="7" type="ORF">Pla175_30200</name>
</gene>
<accession>A0A518DDS8</accession>
<evidence type="ECO:0000256" key="2">
    <source>
        <dbReference type="ARBA" id="ARBA00023015"/>
    </source>
</evidence>
<evidence type="ECO:0000256" key="4">
    <source>
        <dbReference type="ARBA" id="ARBA00023163"/>
    </source>
</evidence>
<dbReference type="SUPFAM" id="SSF88659">
    <property type="entry name" value="Sigma3 and sigma4 domains of RNA polymerase sigma factors"/>
    <property type="match status" value="1"/>
</dbReference>
<name>A0A518DDS8_9BACT</name>
<dbReference type="InterPro" id="IPR014331">
    <property type="entry name" value="RNA_pol_sigma70_ECF_RHOBA"/>
</dbReference>
<dbReference type="InterPro" id="IPR036388">
    <property type="entry name" value="WH-like_DNA-bd_sf"/>
</dbReference>
<evidence type="ECO:0000313" key="8">
    <source>
        <dbReference type="Proteomes" id="UP000317429"/>
    </source>
</evidence>
<dbReference type="NCBIfam" id="TIGR02937">
    <property type="entry name" value="sigma70-ECF"/>
    <property type="match status" value="1"/>
</dbReference>
<reference evidence="7 8" key="1">
    <citation type="submission" date="2019-02" db="EMBL/GenBank/DDBJ databases">
        <title>Deep-cultivation of Planctomycetes and their phenomic and genomic characterization uncovers novel biology.</title>
        <authorList>
            <person name="Wiegand S."/>
            <person name="Jogler M."/>
            <person name="Boedeker C."/>
            <person name="Pinto D."/>
            <person name="Vollmers J."/>
            <person name="Rivas-Marin E."/>
            <person name="Kohn T."/>
            <person name="Peeters S.H."/>
            <person name="Heuer A."/>
            <person name="Rast P."/>
            <person name="Oberbeckmann S."/>
            <person name="Bunk B."/>
            <person name="Jeske O."/>
            <person name="Meyerdierks A."/>
            <person name="Storesund J.E."/>
            <person name="Kallscheuer N."/>
            <person name="Luecker S."/>
            <person name="Lage O.M."/>
            <person name="Pohl T."/>
            <person name="Merkel B.J."/>
            <person name="Hornburger P."/>
            <person name="Mueller R.-W."/>
            <person name="Bruemmer F."/>
            <person name="Labrenz M."/>
            <person name="Spormann A.M."/>
            <person name="Op den Camp H."/>
            <person name="Overmann J."/>
            <person name="Amann R."/>
            <person name="Jetten M.S.M."/>
            <person name="Mascher T."/>
            <person name="Medema M.H."/>
            <person name="Devos D.P."/>
            <person name="Kaster A.-K."/>
            <person name="Ovreas L."/>
            <person name="Rohde M."/>
            <person name="Galperin M.Y."/>
            <person name="Jogler C."/>
        </authorList>
    </citation>
    <scope>NUCLEOTIDE SEQUENCE [LARGE SCALE GENOMIC DNA]</scope>
    <source>
        <strain evidence="7 8">Pla175</strain>
    </source>
</reference>
<sequence length="170" mass="19276">MASLARLWADAEPAVRAYVGAELRNPHDTDDVVQEVGRAVTQSIDRYDPDRPFSNWIFGVARLQVLQFYRRRSIERTTFSSELVDQLASAYQALTPTISARREALDACVESLAPRQREVLRCYYADQTPHAEIGERLGMSKAAVSVMLHRLRIALRDCVRRRLGNQEAAT</sequence>